<dbReference type="PROSITE" id="PS00678">
    <property type="entry name" value="WD_REPEATS_1"/>
    <property type="match status" value="1"/>
</dbReference>
<sequence>MAISITSPWASTSATSAASWHRPWRASTRSDAGRSVAWRPTSTSAKLVAALVVSGAHRKCCTRRTAALPREAVAAVFPPSRSSPIDQYGRHWQAAVSRIGPAIPKSCANAAASWRSGAGQLRVACYEAGPVSALALRGETLCLASAGRIRAVDVRSGDKVGEYYIGSHVPATITALHFNDDIVVGSDSGGGLHAWRSEFPDCCGTASANITFAQDGASAHDQAITGLLVAERLIVSSSLDGSVSFWNIDDAKGSRLQPRSTSKFESPPSCLCSAGSDAVYVGFQDGSVKKLQGDLVSDVSPSSDVAVTALAFHEASGSLIAGLCDGQVLLLQEDGEAAVADAFHSQPVQLASSWESCQHWLAKQACSECGLQTVASPHDATFIGCQGHNCNFYHIQRKLCS</sequence>
<evidence type="ECO:0000256" key="1">
    <source>
        <dbReference type="ARBA" id="ARBA00022574"/>
    </source>
</evidence>
<organism evidence="4 5">
    <name type="scientific">Effrenium voratum</name>
    <dbReference type="NCBI Taxonomy" id="2562239"/>
    <lineage>
        <taxon>Eukaryota</taxon>
        <taxon>Sar</taxon>
        <taxon>Alveolata</taxon>
        <taxon>Dinophyceae</taxon>
        <taxon>Suessiales</taxon>
        <taxon>Symbiodiniaceae</taxon>
        <taxon>Effrenium</taxon>
    </lineage>
</organism>
<dbReference type="InterPro" id="IPR001680">
    <property type="entry name" value="WD40_rpt"/>
</dbReference>
<protein>
    <submittedName>
        <fullName evidence="4">Uncharacterized protein</fullName>
    </submittedName>
</protein>
<dbReference type="InterPro" id="IPR036322">
    <property type="entry name" value="WD40_repeat_dom_sf"/>
</dbReference>
<evidence type="ECO:0000256" key="2">
    <source>
        <dbReference type="ARBA" id="ARBA00022737"/>
    </source>
</evidence>
<evidence type="ECO:0000313" key="4">
    <source>
        <dbReference type="EMBL" id="CAJ1381306.1"/>
    </source>
</evidence>
<reference evidence="4" key="1">
    <citation type="submission" date="2023-08" db="EMBL/GenBank/DDBJ databases">
        <authorList>
            <person name="Chen Y."/>
            <person name="Shah S."/>
            <person name="Dougan E. K."/>
            <person name="Thang M."/>
            <person name="Chan C."/>
        </authorList>
    </citation>
    <scope>NUCLEOTIDE SEQUENCE</scope>
</reference>
<comment type="caution">
    <text evidence="4">The sequence shown here is derived from an EMBL/GenBank/DDBJ whole genome shotgun (WGS) entry which is preliminary data.</text>
</comment>
<dbReference type="Proteomes" id="UP001178507">
    <property type="component" value="Unassembled WGS sequence"/>
</dbReference>
<dbReference type="Gene3D" id="2.130.10.10">
    <property type="entry name" value="YVTN repeat-like/Quinoprotein amine dehydrogenase"/>
    <property type="match status" value="1"/>
</dbReference>
<dbReference type="EMBL" id="CAUJNA010000797">
    <property type="protein sequence ID" value="CAJ1381306.1"/>
    <property type="molecule type" value="Genomic_DNA"/>
</dbReference>
<feature type="repeat" description="WD" evidence="3">
    <location>
        <begin position="217"/>
        <end position="256"/>
    </location>
</feature>
<evidence type="ECO:0000256" key="3">
    <source>
        <dbReference type="PROSITE-ProRule" id="PRU00221"/>
    </source>
</evidence>
<keyword evidence="2" id="KW-0677">Repeat</keyword>
<evidence type="ECO:0000313" key="5">
    <source>
        <dbReference type="Proteomes" id="UP001178507"/>
    </source>
</evidence>
<dbReference type="PROSITE" id="PS50082">
    <property type="entry name" value="WD_REPEATS_2"/>
    <property type="match status" value="1"/>
</dbReference>
<accession>A0AA36I582</accession>
<dbReference type="InterPro" id="IPR019775">
    <property type="entry name" value="WD40_repeat_CS"/>
</dbReference>
<dbReference type="InterPro" id="IPR015943">
    <property type="entry name" value="WD40/YVTN_repeat-like_dom_sf"/>
</dbReference>
<dbReference type="SUPFAM" id="SSF50978">
    <property type="entry name" value="WD40 repeat-like"/>
    <property type="match status" value="1"/>
</dbReference>
<proteinExistence type="predicted"/>
<keyword evidence="5" id="KW-1185">Reference proteome</keyword>
<dbReference type="AlphaFoldDB" id="A0AA36I582"/>
<name>A0AA36I582_9DINO</name>
<gene>
    <name evidence="4" type="ORF">EVOR1521_LOCUS9030</name>
</gene>
<keyword evidence="1 3" id="KW-0853">WD repeat</keyword>